<evidence type="ECO:0000256" key="13">
    <source>
        <dbReference type="SAM" id="SignalP"/>
    </source>
</evidence>
<sequence>MESSLALLLALATVPFQPGGGQSLHVDPPEPEVAVARGTSLQVTCSLSCDEDIARVQWRGLDTDLGNVQTLPGSSILSIHGMLTDTGTRTCVGSCGTRTLQHRTMILVYAFPDQLVVSPETLAPGQDREVEVSCTAHNISGPDRLSFALLLGNQTLEGVLAQEPELEEETQEAEGLPLFRMTQRWLLPSLETPPPPALYCQVTMQLFNLTLTHKMELPVLQSWTSPEPSTTTSTKPYFVTSSSTTETSSTGLPSTTLPATLPHSTLSPRTLNSAGTCHPEIHQDQEAGWQLLCEARCGPGVTVHWTLAPGDLAAYHKREAGAQAWLSMPPPGPIPEGWFQCRVDPGGKVASLYVSGQVVPKASSVITLWIGSLVLGLLALAFLAYRLWKRYPPSPHPDTSSCTLL</sequence>
<dbReference type="GO" id="GO:2000403">
    <property type="term" value="P:positive regulation of lymphocyte migration"/>
    <property type="evidence" value="ECO:0007669"/>
    <property type="project" value="InterPro"/>
</dbReference>
<dbReference type="InterPro" id="IPR015169">
    <property type="entry name" value="Adhes-Ig-like"/>
</dbReference>
<dbReference type="GO" id="GO:0098640">
    <property type="term" value="F:integrin binding involved in cell-matrix adhesion"/>
    <property type="evidence" value="ECO:0007669"/>
    <property type="project" value="InterPro"/>
</dbReference>
<keyword evidence="4" id="KW-0677">Repeat</keyword>
<feature type="domain" description="Adhesion molecule immunoglobulin-like" evidence="14">
    <location>
        <begin position="110"/>
        <end position="220"/>
    </location>
</feature>
<keyword evidence="2 12" id="KW-0812">Transmembrane</keyword>
<evidence type="ECO:0000256" key="4">
    <source>
        <dbReference type="ARBA" id="ARBA00022737"/>
    </source>
</evidence>
<organism evidence="15 16">
    <name type="scientific">Microtus ochrogaster</name>
    <name type="common">Prairie vole</name>
    <dbReference type="NCBI Taxonomy" id="79684"/>
    <lineage>
        <taxon>Eukaryota</taxon>
        <taxon>Metazoa</taxon>
        <taxon>Chordata</taxon>
        <taxon>Craniata</taxon>
        <taxon>Vertebrata</taxon>
        <taxon>Euteleostomi</taxon>
        <taxon>Mammalia</taxon>
        <taxon>Eutheria</taxon>
        <taxon>Euarchontoglires</taxon>
        <taxon>Glires</taxon>
        <taxon>Rodentia</taxon>
        <taxon>Myomorpha</taxon>
        <taxon>Muroidea</taxon>
        <taxon>Cricetidae</taxon>
        <taxon>Arvicolinae</taxon>
        <taxon>Microtus</taxon>
    </lineage>
</organism>
<evidence type="ECO:0000256" key="5">
    <source>
        <dbReference type="ARBA" id="ARBA00022889"/>
    </source>
</evidence>
<evidence type="ECO:0000256" key="9">
    <source>
        <dbReference type="ARBA" id="ARBA00023180"/>
    </source>
</evidence>
<evidence type="ECO:0000256" key="10">
    <source>
        <dbReference type="ARBA" id="ARBA00023319"/>
    </source>
</evidence>
<protein>
    <submittedName>
        <fullName evidence="15">Mucosal addressin cell adhesion molecule 1</fullName>
    </submittedName>
</protein>
<comment type="subcellular location">
    <subcellularLocation>
        <location evidence="1">Membrane</location>
        <topology evidence="1">Single-pass type I membrane protein</topology>
    </subcellularLocation>
</comment>
<dbReference type="InterPro" id="IPR036179">
    <property type="entry name" value="Ig-like_dom_sf"/>
</dbReference>
<dbReference type="InterPro" id="IPR013783">
    <property type="entry name" value="Ig-like_fold"/>
</dbReference>
<dbReference type="SUPFAM" id="SSF48726">
    <property type="entry name" value="Immunoglobulin"/>
    <property type="match status" value="2"/>
</dbReference>
<dbReference type="InterPro" id="IPR037413">
    <property type="entry name" value="MADCAM1"/>
</dbReference>
<feature type="transmembrane region" description="Helical" evidence="12">
    <location>
        <begin position="366"/>
        <end position="385"/>
    </location>
</feature>
<dbReference type="Gene3D" id="2.60.40.10">
    <property type="entry name" value="Immunoglobulins"/>
    <property type="match status" value="2"/>
</dbReference>
<dbReference type="Proteomes" id="UP000710432">
    <property type="component" value="Unassembled WGS sequence"/>
</dbReference>
<evidence type="ECO:0000313" key="15">
    <source>
        <dbReference type="EMBL" id="KAH0514141.1"/>
    </source>
</evidence>
<proteinExistence type="predicted"/>
<evidence type="ECO:0000256" key="3">
    <source>
        <dbReference type="ARBA" id="ARBA00022729"/>
    </source>
</evidence>
<comment type="caution">
    <text evidence="15">The sequence shown here is derived from an EMBL/GenBank/DDBJ whole genome shotgun (WGS) entry which is preliminary data.</text>
</comment>
<evidence type="ECO:0000313" key="16">
    <source>
        <dbReference type="Proteomes" id="UP000710432"/>
    </source>
</evidence>
<dbReference type="EMBL" id="JAATJU010021265">
    <property type="protein sequence ID" value="KAH0514141.1"/>
    <property type="molecule type" value="Genomic_DNA"/>
</dbReference>
<dbReference type="GO" id="GO:0007229">
    <property type="term" value="P:integrin-mediated signaling pathway"/>
    <property type="evidence" value="ECO:0007669"/>
    <property type="project" value="InterPro"/>
</dbReference>
<keyword evidence="3 13" id="KW-0732">Signal</keyword>
<dbReference type="GO" id="GO:0016020">
    <property type="term" value="C:membrane"/>
    <property type="evidence" value="ECO:0007669"/>
    <property type="project" value="UniProtKB-SubCell"/>
</dbReference>
<dbReference type="PANTHER" id="PTHR14162:SF1">
    <property type="entry name" value="MUCOSAL ADDRESSIN CELL ADHESION MOLECULE 1"/>
    <property type="match status" value="1"/>
</dbReference>
<evidence type="ECO:0000256" key="8">
    <source>
        <dbReference type="ARBA" id="ARBA00023157"/>
    </source>
</evidence>
<keyword evidence="10" id="KW-0393">Immunoglobulin domain</keyword>
<name>A0A8J6GNP1_MICOH</name>
<evidence type="ECO:0000256" key="6">
    <source>
        <dbReference type="ARBA" id="ARBA00022989"/>
    </source>
</evidence>
<keyword evidence="7 12" id="KW-0472">Membrane</keyword>
<evidence type="ECO:0000259" key="14">
    <source>
        <dbReference type="Pfam" id="PF09085"/>
    </source>
</evidence>
<accession>A0A8J6GNP1</accession>
<evidence type="ECO:0000256" key="12">
    <source>
        <dbReference type="SAM" id="Phobius"/>
    </source>
</evidence>
<evidence type="ECO:0000256" key="2">
    <source>
        <dbReference type="ARBA" id="ARBA00022692"/>
    </source>
</evidence>
<feature type="signal peptide" evidence="13">
    <location>
        <begin position="1"/>
        <end position="21"/>
    </location>
</feature>
<feature type="chain" id="PRO_5035313823" evidence="13">
    <location>
        <begin position="22"/>
        <end position="405"/>
    </location>
</feature>
<evidence type="ECO:0000256" key="7">
    <source>
        <dbReference type="ARBA" id="ARBA00023136"/>
    </source>
</evidence>
<dbReference type="Pfam" id="PF09085">
    <property type="entry name" value="Adhes-Ig_like"/>
    <property type="match status" value="1"/>
</dbReference>
<dbReference type="GO" id="GO:0050901">
    <property type="term" value="P:leukocyte tethering or rolling"/>
    <property type="evidence" value="ECO:0007669"/>
    <property type="project" value="TreeGrafter"/>
</dbReference>
<feature type="region of interest" description="Disordered" evidence="11">
    <location>
        <begin position="223"/>
        <end position="263"/>
    </location>
</feature>
<dbReference type="GO" id="GO:0034113">
    <property type="term" value="P:heterotypic cell-cell adhesion"/>
    <property type="evidence" value="ECO:0007669"/>
    <property type="project" value="TreeGrafter"/>
</dbReference>
<keyword evidence="8" id="KW-1015">Disulfide bond</keyword>
<keyword evidence="6 12" id="KW-1133">Transmembrane helix</keyword>
<dbReference type="AlphaFoldDB" id="A0A8J6GNP1"/>
<keyword evidence="5" id="KW-0130">Cell adhesion</keyword>
<gene>
    <name evidence="15" type="ORF">LTLLF_136205</name>
</gene>
<evidence type="ECO:0000256" key="1">
    <source>
        <dbReference type="ARBA" id="ARBA00004479"/>
    </source>
</evidence>
<keyword evidence="9" id="KW-0325">Glycoprotein</keyword>
<dbReference type="PANTHER" id="PTHR14162">
    <property type="entry name" value="MUCOSAL ADDRESSIN CELL ADHESION MOLECULE-1"/>
    <property type="match status" value="1"/>
</dbReference>
<reference evidence="15" key="1">
    <citation type="submission" date="2020-03" db="EMBL/GenBank/DDBJ databases">
        <title>Studies in the Genomics of Life Span.</title>
        <authorList>
            <person name="Glass D."/>
        </authorList>
    </citation>
    <scope>NUCLEOTIDE SEQUENCE</scope>
    <source>
        <strain evidence="15">LTLLF</strain>
        <tissue evidence="15">Muscle</tissue>
    </source>
</reference>
<dbReference type="FunFam" id="2.60.40.10:FF:000194">
    <property type="entry name" value="Intercellular adhesion molecule 1"/>
    <property type="match status" value="1"/>
</dbReference>
<evidence type="ECO:0000256" key="11">
    <source>
        <dbReference type="SAM" id="MobiDB-lite"/>
    </source>
</evidence>
<feature type="compositionally biased region" description="Low complexity" evidence="11">
    <location>
        <begin position="224"/>
        <end position="263"/>
    </location>
</feature>